<evidence type="ECO:0000256" key="4">
    <source>
        <dbReference type="SAM" id="Phobius"/>
    </source>
</evidence>
<dbReference type="Pfam" id="PF03938">
    <property type="entry name" value="OmpH"/>
    <property type="match status" value="1"/>
</dbReference>
<evidence type="ECO:0000256" key="3">
    <source>
        <dbReference type="SAM" id="MobiDB-lite"/>
    </source>
</evidence>
<proteinExistence type="inferred from homology"/>
<dbReference type="AlphaFoldDB" id="A0A644UD55"/>
<dbReference type="SMART" id="SM00935">
    <property type="entry name" value="OmpH"/>
    <property type="match status" value="1"/>
</dbReference>
<feature type="transmembrane region" description="Helical" evidence="4">
    <location>
        <begin position="55"/>
        <end position="78"/>
    </location>
</feature>
<dbReference type="EMBL" id="VSSQ01000101">
    <property type="protein sequence ID" value="MPL76925.1"/>
    <property type="molecule type" value="Genomic_DNA"/>
</dbReference>
<feature type="compositionally biased region" description="Acidic residues" evidence="3">
    <location>
        <begin position="12"/>
        <end position="41"/>
    </location>
</feature>
<dbReference type="GO" id="GO:0005829">
    <property type="term" value="C:cytosol"/>
    <property type="evidence" value="ECO:0007669"/>
    <property type="project" value="TreeGrafter"/>
</dbReference>
<comment type="similarity">
    <text evidence="1">Belongs to the Skp family.</text>
</comment>
<evidence type="ECO:0000256" key="2">
    <source>
        <dbReference type="ARBA" id="ARBA00022729"/>
    </source>
</evidence>
<evidence type="ECO:0008006" key="6">
    <source>
        <dbReference type="Google" id="ProtNLM"/>
    </source>
</evidence>
<keyword evidence="2" id="KW-0732">Signal</keyword>
<keyword evidence="4" id="KW-1133">Transmembrane helix</keyword>
<dbReference type="InterPro" id="IPR024930">
    <property type="entry name" value="Skp_dom_sf"/>
</dbReference>
<keyword evidence="4" id="KW-0472">Membrane</keyword>
<gene>
    <name evidence="5" type="ORF">SDC9_22776</name>
</gene>
<dbReference type="GO" id="GO:0050821">
    <property type="term" value="P:protein stabilization"/>
    <property type="evidence" value="ECO:0007669"/>
    <property type="project" value="TreeGrafter"/>
</dbReference>
<dbReference type="PANTHER" id="PTHR35089:SF1">
    <property type="entry name" value="CHAPERONE PROTEIN SKP"/>
    <property type="match status" value="1"/>
</dbReference>
<evidence type="ECO:0000313" key="5">
    <source>
        <dbReference type="EMBL" id="MPL76925.1"/>
    </source>
</evidence>
<evidence type="ECO:0000256" key="1">
    <source>
        <dbReference type="ARBA" id="ARBA00009091"/>
    </source>
</evidence>
<comment type="caution">
    <text evidence="5">The sequence shown here is derived from an EMBL/GenBank/DDBJ whole genome shotgun (WGS) entry which is preliminary data.</text>
</comment>
<protein>
    <recommendedName>
        <fullName evidence="6">Chaperone protein Skp</fullName>
    </recommendedName>
</protein>
<feature type="region of interest" description="Disordered" evidence="3">
    <location>
        <begin position="1"/>
        <end position="47"/>
    </location>
</feature>
<dbReference type="GO" id="GO:0051082">
    <property type="term" value="F:unfolded protein binding"/>
    <property type="evidence" value="ECO:0007669"/>
    <property type="project" value="InterPro"/>
</dbReference>
<dbReference type="SUPFAM" id="SSF111384">
    <property type="entry name" value="OmpH-like"/>
    <property type="match status" value="1"/>
</dbReference>
<sequence>MNNEELENKEFIEEEVTNFGEEESSLEEEESLHQEEPEENIQEQTQSIKKKHSPCLIATGIMATLSFIGVLFILYLTFFGNGNFKMNSNSSKASAIVQTGDLKIAYINTDSVLAHYEYAKDLEKGLKVLQTSLETNYQAQGKKLQADYENYLKTGDKLTLTEQKKKEEELGRRQQEFPMLQQKMMAQLQERQIEDNKKLLNAVYAFIKDYNAKNQKYNIIFSRSYVSSPILYGDEGFDITNEIIKGLNQEYKEVKEK</sequence>
<organism evidence="5">
    <name type="scientific">bioreactor metagenome</name>
    <dbReference type="NCBI Taxonomy" id="1076179"/>
    <lineage>
        <taxon>unclassified sequences</taxon>
        <taxon>metagenomes</taxon>
        <taxon>ecological metagenomes</taxon>
    </lineage>
</organism>
<accession>A0A644UD55</accession>
<dbReference type="PANTHER" id="PTHR35089">
    <property type="entry name" value="CHAPERONE PROTEIN SKP"/>
    <property type="match status" value="1"/>
</dbReference>
<keyword evidence="4" id="KW-0812">Transmembrane</keyword>
<name>A0A644UD55_9ZZZZ</name>
<dbReference type="InterPro" id="IPR005632">
    <property type="entry name" value="Chaperone_Skp"/>
</dbReference>
<feature type="compositionally biased region" description="Basic and acidic residues" evidence="3">
    <location>
        <begin position="1"/>
        <end position="11"/>
    </location>
</feature>
<dbReference type="Gene3D" id="3.30.910.20">
    <property type="entry name" value="Skp domain"/>
    <property type="match status" value="1"/>
</dbReference>
<reference evidence="5" key="1">
    <citation type="submission" date="2019-08" db="EMBL/GenBank/DDBJ databases">
        <authorList>
            <person name="Kucharzyk K."/>
            <person name="Murdoch R.W."/>
            <person name="Higgins S."/>
            <person name="Loffler F."/>
        </authorList>
    </citation>
    <scope>NUCLEOTIDE SEQUENCE</scope>
</reference>